<comment type="caution">
    <text evidence="2">The sequence shown here is derived from an EMBL/GenBank/DDBJ whole genome shotgun (WGS) entry which is preliminary data.</text>
</comment>
<gene>
    <name evidence="2" type="ORF">JCM15548_13</name>
</gene>
<evidence type="ECO:0000313" key="2">
    <source>
        <dbReference type="EMBL" id="GAO27964.1"/>
    </source>
</evidence>
<dbReference type="AlphaFoldDB" id="A0A0E9LRU9"/>
<dbReference type="Proteomes" id="UP000032900">
    <property type="component" value="Unassembled WGS sequence"/>
</dbReference>
<name>A0A0E9LRU9_9BACT</name>
<keyword evidence="3" id="KW-1185">Reference proteome</keyword>
<dbReference type="EMBL" id="BAZW01000001">
    <property type="protein sequence ID" value="GAO27964.1"/>
    <property type="molecule type" value="Genomic_DNA"/>
</dbReference>
<feature type="region of interest" description="Disordered" evidence="1">
    <location>
        <begin position="94"/>
        <end position="123"/>
    </location>
</feature>
<proteinExistence type="predicted"/>
<evidence type="ECO:0000256" key="1">
    <source>
        <dbReference type="SAM" id="MobiDB-lite"/>
    </source>
</evidence>
<reference evidence="2 3" key="1">
    <citation type="journal article" date="2015" name="Microbes Environ.">
        <title>Distribution and evolution of nitrogen fixation genes in the phylum bacteroidetes.</title>
        <authorList>
            <person name="Inoue J."/>
            <person name="Oshima K."/>
            <person name="Suda W."/>
            <person name="Sakamoto M."/>
            <person name="Iino T."/>
            <person name="Noda S."/>
            <person name="Hongoh Y."/>
            <person name="Hattori M."/>
            <person name="Ohkuma M."/>
        </authorList>
    </citation>
    <scope>NUCLEOTIDE SEQUENCE [LARGE SCALE GENOMIC DNA]</scope>
    <source>
        <strain evidence="2">JCM 15548</strain>
    </source>
</reference>
<accession>A0A0E9LRU9</accession>
<organism evidence="2 3">
    <name type="scientific">Geofilum rubicundum JCM 15548</name>
    <dbReference type="NCBI Taxonomy" id="1236989"/>
    <lineage>
        <taxon>Bacteria</taxon>
        <taxon>Pseudomonadati</taxon>
        <taxon>Bacteroidota</taxon>
        <taxon>Bacteroidia</taxon>
        <taxon>Marinilabiliales</taxon>
        <taxon>Marinilabiliaceae</taxon>
        <taxon>Geofilum</taxon>
    </lineage>
</organism>
<evidence type="ECO:0000313" key="3">
    <source>
        <dbReference type="Proteomes" id="UP000032900"/>
    </source>
</evidence>
<protein>
    <submittedName>
        <fullName evidence="2">Uncharacterized protein</fullName>
    </submittedName>
</protein>
<sequence>MHAVIFPEGEAQKQAVMKTFHGFTKERFSDDQIMDYFMKIKGLQNLSISSKTDFWVKKYLLSPTKIKLNYFEQVKFYELFMNFPPKVEAGASDIGIKTRTPNNGQENPFHKSQPKSFLRQELA</sequence>